<dbReference type="InterPro" id="IPR003615">
    <property type="entry name" value="HNH_nuc"/>
</dbReference>
<dbReference type="HOGENOM" id="CLU_785399_0_0_1"/>
<dbReference type="Proteomes" id="UP000053424">
    <property type="component" value="Unassembled WGS sequence"/>
</dbReference>
<evidence type="ECO:0000313" key="2">
    <source>
        <dbReference type="EMBL" id="KIM47112.1"/>
    </source>
</evidence>
<dbReference type="STRING" id="686832.A0A0C2Z1R1"/>
<protein>
    <recommendedName>
        <fullName evidence="1">HNH nuclease domain-containing protein</fullName>
    </recommendedName>
</protein>
<reference evidence="2 3" key="1">
    <citation type="submission" date="2014-04" db="EMBL/GenBank/DDBJ databases">
        <authorList>
            <consortium name="DOE Joint Genome Institute"/>
            <person name="Kuo A."/>
            <person name="Gay G."/>
            <person name="Dore J."/>
            <person name="Kohler A."/>
            <person name="Nagy L.G."/>
            <person name="Floudas D."/>
            <person name="Copeland A."/>
            <person name="Barry K.W."/>
            <person name="Cichocki N."/>
            <person name="Veneault-Fourrey C."/>
            <person name="LaButti K."/>
            <person name="Lindquist E.A."/>
            <person name="Lipzen A."/>
            <person name="Lundell T."/>
            <person name="Morin E."/>
            <person name="Murat C."/>
            <person name="Sun H."/>
            <person name="Tunlid A."/>
            <person name="Henrissat B."/>
            <person name="Grigoriev I.V."/>
            <person name="Hibbett D.S."/>
            <person name="Martin F."/>
            <person name="Nordberg H.P."/>
            <person name="Cantor M.N."/>
            <person name="Hua S.X."/>
        </authorList>
    </citation>
    <scope>NUCLEOTIDE SEQUENCE [LARGE SCALE GENOMIC DNA]</scope>
    <source>
        <strain evidence="3">h7</strain>
    </source>
</reference>
<evidence type="ECO:0000313" key="3">
    <source>
        <dbReference type="Proteomes" id="UP000053424"/>
    </source>
</evidence>
<dbReference type="EMBL" id="KN831770">
    <property type="protein sequence ID" value="KIM47112.1"/>
    <property type="molecule type" value="Genomic_DNA"/>
</dbReference>
<dbReference type="Pfam" id="PF13391">
    <property type="entry name" value="HNH_2"/>
    <property type="match status" value="1"/>
</dbReference>
<organism evidence="2 3">
    <name type="scientific">Hebeloma cylindrosporum</name>
    <dbReference type="NCBI Taxonomy" id="76867"/>
    <lineage>
        <taxon>Eukaryota</taxon>
        <taxon>Fungi</taxon>
        <taxon>Dikarya</taxon>
        <taxon>Basidiomycota</taxon>
        <taxon>Agaricomycotina</taxon>
        <taxon>Agaricomycetes</taxon>
        <taxon>Agaricomycetidae</taxon>
        <taxon>Agaricales</taxon>
        <taxon>Agaricineae</taxon>
        <taxon>Hymenogastraceae</taxon>
        <taxon>Hebeloma</taxon>
    </lineage>
</organism>
<dbReference type="AlphaFoldDB" id="A0A0C2Z1R1"/>
<evidence type="ECO:0000259" key="1">
    <source>
        <dbReference type="Pfam" id="PF13391"/>
    </source>
</evidence>
<sequence>MHHCTVFPETICTTLKCTPDEFWSIYNNNDLATDALSDEILTNVIGAKHERLRAADRRCRLDDLVSGMIIHAPHPLGLRYVAVCLRIAHQKGEDTVFRLANAWMEQLFLPMLAMSSVVTDILQTPEPEAREFKKTVAIREEYFCALTGYFDNDRASALFAHGREAEIPKVPLYPKMAATHIMPSSLNDFGEKEIGLEIRYDMLQSWTQIDLQSLAGTKINSPANAILLSSLEHEAFRKFNIYLDKDAYPSSPNKYRMRLVRPSVVLTNGSRGCDVEFRTLAQSGIEPPNPTFIRAHAAFAKVLEFCGASQYFESVERDAEDFGFLPENGDTDIGSLLMAKLAITTLPASKPVYFALCVGIPSYLATLRWIEVNGNEMHPALASIAAFDPVTEHNAENMEA</sequence>
<gene>
    <name evidence="2" type="ORF">M413DRAFT_422839</name>
</gene>
<feature type="domain" description="HNH nuclease" evidence="1">
    <location>
        <begin position="176"/>
        <end position="243"/>
    </location>
</feature>
<name>A0A0C2Z1R1_HEBCY</name>
<proteinExistence type="predicted"/>
<reference evidence="3" key="2">
    <citation type="submission" date="2015-01" db="EMBL/GenBank/DDBJ databases">
        <title>Evolutionary Origins and Diversification of the Mycorrhizal Mutualists.</title>
        <authorList>
            <consortium name="DOE Joint Genome Institute"/>
            <consortium name="Mycorrhizal Genomics Consortium"/>
            <person name="Kohler A."/>
            <person name="Kuo A."/>
            <person name="Nagy L.G."/>
            <person name="Floudas D."/>
            <person name="Copeland A."/>
            <person name="Barry K.W."/>
            <person name="Cichocki N."/>
            <person name="Veneault-Fourrey C."/>
            <person name="LaButti K."/>
            <person name="Lindquist E.A."/>
            <person name="Lipzen A."/>
            <person name="Lundell T."/>
            <person name="Morin E."/>
            <person name="Murat C."/>
            <person name="Riley R."/>
            <person name="Ohm R."/>
            <person name="Sun H."/>
            <person name="Tunlid A."/>
            <person name="Henrissat B."/>
            <person name="Grigoriev I.V."/>
            <person name="Hibbett D.S."/>
            <person name="Martin F."/>
        </authorList>
    </citation>
    <scope>NUCLEOTIDE SEQUENCE [LARGE SCALE GENOMIC DNA]</scope>
    <source>
        <strain evidence="3">h7</strain>
    </source>
</reference>
<dbReference type="OrthoDB" id="3163863at2759"/>
<keyword evidence="3" id="KW-1185">Reference proteome</keyword>
<accession>A0A0C2Z1R1</accession>